<keyword evidence="8" id="KW-1185">Reference proteome</keyword>
<keyword evidence="2" id="KW-0805">Transcription regulation</keyword>
<protein>
    <submittedName>
        <fullName evidence="7">RNA polymerase subunit sigma-24</fullName>
    </submittedName>
</protein>
<evidence type="ECO:0000256" key="2">
    <source>
        <dbReference type="ARBA" id="ARBA00023015"/>
    </source>
</evidence>
<dbReference type="Pfam" id="PF08281">
    <property type="entry name" value="Sigma70_r4_2"/>
    <property type="match status" value="1"/>
</dbReference>
<dbReference type="OrthoDB" id="1027298at2"/>
<dbReference type="AlphaFoldDB" id="A0A2K8ZBY0"/>
<dbReference type="KEGG" id="spir:CWM47_16180"/>
<organism evidence="7 8">
    <name type="scientific">Spirosoma pollinicola</name>
    <dbReference type="NCBI Taxonomy" id="2057025"/>
    <lineage>
        <taxon>Bacteria</taxon>
        <taxon>Pseudomonadati</taxon>
        <taxon>Bacteroidota</taxon>
        <taxon>Cytophagia</taxon>
        <taxon>Cytophagales</taxon>
        <taxon>Cytophagaceae</taxon>
        <taxon>Spirosoma</taxon>
    </lineage>
</organism>
<evidence type="ECO:0000313" key="8">
    <source>
        <dbReference type="Proteomes" id="UP000232883"/>
    </source>
</evidence>
<keyword evidence="3" id="KW-0731">Sigma factor</keyword>
<evidence type="ECO:0000256" key="1">
    <source>
        <dbReference type="ARBA" id="ARBA00010641"/>
    </source>
</evidence>
<feature type="domain" description="RNA polymerase sigma factor 70 region 4 type 2" evidence="6">
    <location>
        <begin position="124"/>
        <end position="173"/>
    </location>
</feature>
<evidence type="ECO:0000259" key="6">
    <source>
        <dbReference type="Pfam" id="PF08281"/>
    </source>
</evidence>
<dbReference type="Proteomes" id="UP000232883">
    <property type="component" value="Chromosome"/>
</dbReference>
<dbReference type="RefSeq" id="WP_100993906.1">
    <property type="nucleotide sequence ID" value="NZ_CP025096.1"/>
</dbReference>
<proteinExistence type="inferred from homology"/>
<dbReference type="InterPro" id="IPR036388">
    <property type="entry name" value="WH-like_DNA-bd_sf"/>
</dbReference>
<evidence type="ECO:0000256" key="3">
    <source>
        <dbReference type="ARBA" id="ARBA00023082"/>
    </source>
</evidence>
<dbReference type="PANTHER" id="PTHR43133:SF51">
    <property type="entry name" value="RNA POLYMERASE SIGMA FACTOR"/>
    <property type="match status" value="1"/>
</dbReference>
<dbReference type="InterPro" id="IPR039425">
    <property type="entry name" value="RNA_pol_sigma-70-like"/>
</dbReference>
<dbReference type="Pfam" id="PF04542">
    <property type="entry name" value="Sigma70_r2"/>
    <property type="match status" value="1"/>
</dbReference>
<dbReference type="CDD" id="cd06171">
    <property type="entry name" value="Sigma70_r4"/>
    <property type="match status" value="1"/>
</dbReference>
<evidence type="ECO:0000256" key="4">
    <source>
        <dbReference type="ARBA" id="ARBA00023163"/>
    </source>
</evidence>
<dbReference type="GO" id="GO:0003677">
    <property type="term" value="F:DNA binding"/>
    <property type="evidence" value="ECO:0007669"/>
    <property type="project" value="InterPro"/>
</dbReference>
<evidence type="ECO:0000313" key="7">
    <source>
        <dbReference type="EMBL" id="AUD07339.1"/>
    </source>
</evidence>
<keyword evidence="4" id="KW-0804">Transcription</keyword>
<dbReference type="InterPro" id="IPR007627">
    <property type="entry name" value="RNA_pol_sigma70_r2"/>
</dbReference>
<dbReference type="SUPFAM" id="SSF88659">
    <property type="entry name" value="Sigma3 and sigma4 domains of RNA polymerase sigma factors"/>
    <property type="match status" value="1"/>
</dbReference>
<dbReference type="EMBL" id="CP025096">
    <property type="protein sequence ID" value="AUD07339.1"/>
    <property type="molecule type" value="Genomic_DNA"/>
</dbReference>
<gene>
    <name evidence="7" type="ORF">CWM47_16180</name>
</gene>
<dbReference type="InterPro" id="IPR013325">
    <property type="entry name" value="RNA_pol_sigma_r2"/>
</dbReference>
<sequence>MKQTEDQVYIDKIKQGDSASYAFLVDRYKHMAYTIALRIMRNAEDAEDAAQEGFVKAYQQLHRFEGKSKFSTWLYTIVYRVAITKLEQQRVATVPIHEEITETHLHHYQTPQLEQLQVSEQQNYIKAAIGRLPATEGLVITLYYLDEKSIREIEAITGLSESNIKVKLFRARRVLEEQLRFLL</sequence>
<dbReference type="InterPro" id="IPR013249">
    <property type="entry name" value="RNA_pol_sigma70_r4_t2"/>
</dbReference>
<feature type="domain" description="RNA polymerase sigma-70 region 2" evidence="5">
    <location>
        <begin position="24"/>
        <end position="90"/>
    </location>
</feature>
<evidence type="ECO:0000259" key="5">
    <source>
        <dbReference type="Pfam" id="PF04542"/>
    </source>
</evidence>
<dbReference type="GO" id="GO:0006352">
    <property type="term" value="P:DNA-templated transcription initiation"/>
    <property type="evidence" value="ECO:0007669"/>
    <property type="project" value="InterPro"/>
</dbReference>
<dbReference type="SUPFAM" id="SSF88946">
    <property type="entry name" value="Sigma2 domain of RNA polymerase sigma factors"/>
    <property type="match status" value="1"/>
</dbReference>
<dbReference type="PANTHER" id="PTHR43133">
    <property type="entry name" value="RNA POLYMERASE ECF-TYPE SIGMA FACTO"/>
    <property type="match status" value="1"/>
</dbReference>
<dbReference type="Gene3D" id="1.10.10.10">
    <property type="entry name" value="Winged helix-like DNA-binding domain superfamily/Winged helix DNA-binding domain"/>
    <property type="match status" value="1"/>
</dbReference>
<reference evidence="7 8" key="1">
    <citation type="submission" date="2017-11" db="EMBL/GenBank/DDBJ databases">
        <title>Taxonomic description and genome sequences of Spirosoma HA7 sp. nov., isolated from pollen microhabitat of Corylus avellana.</title>
        <authorList>
            <person name="Ambika Manirajan B."/>
            <person name="Suarez C."/>
            <person name="Ratering S."/>
            <person name="Geissler-Plaum R."/>
            <person name="Cardinale M."/>
            <person name="Sylvia S."/>
        </authorList>
    </citation>
    <scope>NUCLEOTIDE SEQUENCE [LARGE SCALE GENOMIC DNA]</scope>
    <source>
        <strain evidence="7 8">HA7</strain>
    </source>
</reference>
<comment type="similarity">
    <text evidence="1">Belongs to the sigma-70 factor family. ECF subfamily.</text>
</comment>
<dbReference type="GO" id="GO:0016987">
    <property type="term" value="F:sigma factor activity"/>
    <property type="evidence" value="ECO:0007669"/>
    <property type="project" value="UniProtKB-KW"/>
</dbReference>
<dbReference type="InterPro" id="IPR013324">
    <property type="entry name" value="RNA_pol_sigma_r3/r4-like"/>
</dbReference>
<dbReference type="InterPro" id="IPR014284">
    <property type="entry name" value="RNA_pol_sigma-70_dom"/>
</dbReference>
<accession>A0A2K8ZBY0</accession>
<name>A0A2K8ZBY0_9BACT</name>
<dbReference type="Gene3D" id="1.10.1740.10">
    <property type="match status" value="1"/>
</dbReference>
<dbReference type="NCBIfam" id="TIGR02937">
    <property type="entry name" value="sigma70-ECF"/>
    <property type="match status" value="1"/>
</dbReference>